<keyword evidence="3" id="KW-1185">Reference proteome</keyword>
<gene>
    <name evidence="2" type="ORF">RNA01_10700</name>
</gene>
<dbReference type="AlphaFoldDB" id="A0A512HFD2"/>
<dbReference type="Pfam" id="PF12680">
    <property type="entry name" value="SnoaL_2"/>
    <property type="match status" value="1"/>
</dbReference>
<evidence type="ECO:0000313" key="2">
    <source>
        <dbReference type="EMBL" id="GEO84138.1"/>
    </source>
</evidence>
<dbReference type="RefSeq" id="WP_147178939.1">
    <property type="nucleotide sequence ID" value="NZ_BJZP01000004.1"/>
</dbReference>
<reference evidence="2 3" key="1">
    <citation type="submission" date="2019-07" db="EMBL/GenBank/DDBJ databases">
        <title>Whole genome shotgun sequence of Rhizobium naphthalenivorans NBRC 107585.</title>
        <authorList>
            <person name="Hosoyama A."/>
            <person name="Uohara A."/>
            <person name="Ohji S."/>
            <person name="Ichikawa N."/>
        </authorList>
    </citation>
    <scope>NUCLEOTIDE SEQUENCE [LARGE SCALE GENOMIC DNA]</scope>
    <source>
        <strain evidence="2 3">NBRC 107585</strain>
    </source>
</reference>
<proteinExistence type="predicted"/>
<dbReference type="Gene3D" id="3.10.450.50">
    <property type="match status" value="1"/>
</dbReference>
<dbReference type="Proteomes" id="UP000321717">
    <property type="component" value="Unassembled WGS sequence"/>
</dbReference>
<protein>
    <recommendedName>
        <fullName evidence="1">SnoaL-like domain-containing protein</fullName>
    </recommendedName>
</protein>
<comment type="caution">
    <text evidence="2">The sequence shown here is derived from an EMBL/GenBank/DDBJ whole genome shotgun (WGS) entry which is preliminary data.</text>
</comment>
<dbReference type="OrthoDB" id="9812295at2"/>
<dbReference type="SUPFAM" id="SSF54427">
    <property type="entry name" value="NTF2-like"/>
    <property type="match status" value="1"/>
</dbReference>
<sequence>MSDVSTDVHPVIDLEKAALARWCNGDPSGFLELCAPDVVYFDPFLPTRMEGLAALTDYYEAIRGKIYAPHHEMIEPRVIEIGDAAVLTFRFISHSGSEGARMHWYCTEVYRRGEGGWRIVATHWSFVSDSATGDSGN</sequence>
<dbReference type="InterPro" id="IPR037401">
    <property type="entry name" value="SnoaL-like"/>
</dbReference>
<organism evidence="2 3">
    <name type="scientific">Ciceribacter naphthalenivorans</name>
    <dbReference type="NCBI Taxonomy" id="1118451"/>
    <lineage>
        <taxon>Bacteria</taxon>
        <taxon>Pseudomonadati</taxon>
        <taxon>Pseudomonadota</taxon>
        <taxon>Alphaproteobacteria</taxon>
        <taxon>Hyphomicrobiales</taxon>
        <taxon>Rhizobiaceae</taxon>
        <taxon>Ciceribacter</taxon>
    </lineage>
</organism>
<evidence type="ECO:0000313" key="3">
    <source>
        <dbReference type="Proteomes" id="UP000321717"/>
    </source>
</evidence>
<dbReference type="InterPro" id="IPR032710">
    <property type="entry name" value="NTF2-like_dom_sf"/>
</dbReference>
<feature type="domain" description="SnoaL-like" evidence="1">
    <location>
        <begin position="18"/>
        <end position="120"/>
    </location>
</feature>
<dbReference type="EMBL" id="BJZP01000004">
    <property type="protein sequence ID" value="GEO84138.1"/>
    <property type="molecule type" value="Genomic_DNA"/>
</dbReference>
<name>A0A512HFD2_9HYPH</name>
<accession>A0A512HFD2</accession>
<evidence type="ECO:0000259" key="1">
    <source>
        <dbReference type="Pfam" id="PF12680"/>
    </source>
</evidence>